<dbReference type="EMBL" id="CP136920">
    <property type="protein sequence ID" value="WOO39588.1"/>
    <property type="molecule type" value="Genomic_DNA"/>
</dbReference>
<dbReference type="Proteomes" id="UP001304300">
    <property type="component" value="Chromosome"/>
</dbReference>
<name>A0AAQ3QTN7_9BACT</name>
<keyword evidence="3" id="KW-1185">Reference proteome</keyword>
<accession>A0AAQ3QTN7</accession>
<dbReference type="AlphaFoldDB" id="A0AAQ3QTN7"/>
<dbReference type="RefSeq" id="WP_317831538.1">
    <property type="nucleotide sequence ID" value="NZ_CP136920.1"/>
</dbReference>
<gene>
    <name evidence="2" type="ORF">RZN69_13270</name>
</gene>
<dbReference type="KEGG" id="puo:RZN69_13270"/>
<evidence type="ECO:0000256" key="1">
    <source>
        <dbReference type="SAM" id="MobiDB-lite"/>
    </source>
</evidence>
<evidence type="ECO:0000313" key="3">
    <source>
        <dbReference type="Proteomes" id="UP001304300"/>
    </source>
</evidence>
<protein>
    <submittedName>
        <fullName evidence="2">Uncharacterized protein</fullName>
    </submittedName>
</protein>
<reference evidence="2 3" key="1">
    <citation type="submission" date="2023-10" db="EMBL/GenBank/DDBJ databases">
        <title>Rubellicoccus peritrichatus gen. nov., sp. nov., isolated from an algae of coral reef tank.</title>
        <authorList>
            <person name="Luo J."/>
        </authorList>
    </citation>
    <scope>NUCLEOTIDE SEQUENCE [LARGE SCALE GENOMIC DNA]</scope>
    <source>
        <strain evidence="2 3">CR14</strain>
    </source>
</reference>
<feature type="compositionally biased region" description="Low complexity" evidence="1">
    <location>
        <begin position="10"/>
        <end position="20"/>
    </location>
</feature>
<proteinExistence type="predicted"/>
<organism evidence="2 3">
    <name type="scientific">Rubellicoccus peritrichatus</name>
    <dbReference type="NCBI Taxonomy" id="3080537"/>
    <lineage>
        <taxon>Bacteria</taxon>
        <taxon>Pseudomonadati</taxon>
        <taxon>Verrucomicrobiota</taxon>
        <taxon>Opitutia</taxon>
        <taxon>Puniceicoccales</taxon>
        <taxon>Cerasicoccaceae</taxon>
        <taxon>Rubellicoccus</taxon>
    </lineage>
</organism>
<sequence length="290" mass="32486">MSPKNADTMASSSAKKAYQSSEKENWPPGMKIVNGHLAHSIREQGMIQEPNRYGYIHLAGEFERPSPIRSNSAEKRKLLDELKTAATRLQSGENDVNRADVFDAFIIPPGSKEGRKVLNEGNYKVHVAEFDVVVLVECISPEAAMEVRGSKLFLQLKGILEKATKIVHCITAKNAKRIAEVDHDRNGVFLFNYFFAADVESEGAEGIEILLGVWEYTAGWWTAKANLTNSTPIQPLKGEKSSYSLINHCRWDRLIDVLPSLLFKPSLHKFVLKNFTANDIIAMPILYRLA</sequence>
<feature type="region of interest" description="Disordered" evidence="1">
    <location>
        <begin position="1"/>
        <end position="29"/>
    </location>
</feature>
<evidence type="ECO:0000313" key="2">
    <source>
        <dbReference type="EMBL" id="WOO39588.1"/>
    </source>
</evidence>